<feature type="transmembrane region" description="Helical" evidence="20">
    <location>
        <begin position="12"/>
        <end position="35"/>
    </location>
</feature>
<evidence type="ECO:0000256" key="9">
    <source>
        <dbReference type="ARBA" id="ARBA00022679"/>
    </source>
</evidence>
<accession>A0A919CIJ1</accession>
<organism evidence="22 23">
    <name type="scientific">Nocardiopsis kunsanensis</name>
    <dbReference type="NCBI Taxonomy" id="141693"/>
    <lineage>
        <taxon>Bacteria</taxon>
        <taxon>Bacillati</taxon>
        <taxon>Actinomycetota</taxon>
        <taxon>Actinomycetes</taxon>
        <taxon>Streptosporangiales</taxon>
        <taxon>Nocardiopsidaceae</taxon>
        <taxon>Nocardiopsis</taxon>
    </lineage>
</organism>
<evidence type="ECO:0000256" key="11">
    <source>
        <dbReference type="ARBA" id="ARBA00022741"/>
    </source>
</evidence>
<protein>
    <recommendedName>
        <fullName evidence="5">Oxygen sensor histidine kinase NreB</fullName>
        <ecNumber evidence="4">2.7.13.3</ecNumber>
    </recommendedName>
    <alternativeName>
        <fullName evidence="18">Nitrogen regulation protein B</fullName>
    </alternativeName>
</protein>
<evidence type="ECO:0000313" key="23">
    <source>
        <dbReference type="Proteomes" id="UP000654947"/>
    </source>
</evidence>
<dbReference type="GO" id="GO:0005524">
    <property type="term" value="F:ATP binding"/>
    <property type="evidence" value="ECO:0007669"/>
    <property type="project" value="UniProtKB-KW"/>
</dbReference>
<gene>
    <name evidence="22" type="ORF">GCM10007147_24160</name>
</gene>
<proteinExistence type="predicted"/>
<comment type="catalytic activity">
    <reaction evidence="1">
        <text>ATP + protein L-histidine = ADP + protein N-phospho-L-histidine.</text>
        <dbReference type="EC" id="2.7.13.3"/>
    </reaction>
</comment>
<keyword evidence="23" id="KW-1185">Reference proteome</keyword>
<keyword evidence="11" id="KW-0547">Nucleotide-binding</keyword>
<dbReference type="InterPro" id="IPR003594">
    <property type="entry name" value="HATPase_dom"/>
</dbReference>
<dbReference type="PRINTS" id="PR00344">
    <property type="entry name" value="BCTRLSENSOR"/>
</dbReference>
<evidence type="ECO:0000256" key="5">
    <source>
        <dbReference type="ARBA" id="ARBA00017322"/>
    </source>
</evidence>
<dbReference type="Gene3D" id="3.30.565.10">
    <property type="entry name" value="Histidine kinase-like ATPase, C-terminal domain"/>
    <property type="match status" value="1"/>
</dbReference>
<dbReference type="EC" id="2.7.13.3" evidence="4"/>
<evidence type="ECO:0000256" key="12">
    <source>
        <dbReference type="ARBA" id="ARBA00022777"/>
    </source>
</evidence>
<keyword evidence="20" id="KW-1133">Transmembrane helix</keyword>
<evidence type="ECO:0000256" key="6">
    <source>
        <dbReference type="ARBA" id="ARBA00022485"/>
    </source>
</evidence>
<comment type="cofactor">
    <cofactor evidence="2">
        <name>[4Fe-4S] cluster</name>
        <dbReference type="ChEBI" id="CHEBI:49883"/>
    </cofactor>
</comment>
<dbReference type="InterPro" id="IPR005467">
    <property type="entry name" value="His_kinase_dom"/>
</dbReference>
<comment type="function">
    <text evidence="17">Member of the two-component regulatory system NreB/NreC involved in the control of dissimilatory nitrate/nitrite reduction in response to oxygen. NreB functions as a direct oxygen sensor histidine kinase which is autophosphorylated, in the absence of oxygen, probably at the conserved histidine residue, and transfers its phosphate group probably to a conserved aspartate residue of NreC. NreB/NreC activates the expression of the nitrate (narGHJI) and nitrite (nir) reductase operons, as well as the putative nitrate transporter gene narT.</text>
</comment>
<keyword evidence="15" id="KW-0902">Two-component regulatory system</keyword>
<evidence type="ECO:0000256" key="1">
    <source>
        <dbReference type="ARBA" id="ARBA00000085"/>
    </source>
</evidence>
<dbReference type="InterPro" id="IPR004358">
    <property type="entry name" value="Sig_transdc_His_kin-like_C"/>
</dbReference>
<name>A0A919CIJ1_9ACTN</name>
<feature type="domain" description="Histidine kinase" evidence="21">
    <location>
        <begin position="330"/>
        <end position="409"/>
    </location>
</feature>
<comment type="caution">
    <text evidence="22">The sequence shown here is derived from an EMBL/GenBank/DDBJ whole genome shotgun (WGS) entry which is preliminary data.</text>
</comment>
<dbReference type="GO" id="GO:0000155">
    <property type="term" value="F:phosphorelay sensor kinase activity"/>
    <property type="evidence" value="ECO:0007669"/>
    <property type="project" value="InterPro"/>
</dbReference>
<keyword evidence="13" id="KW-0067">ATP-binding</keyword>
<evidence type="ECO:0000256" key="10">
    <source>
        <dbReference type="ARBA" id="ARBA00022723"/>
    </source>
</evidence>
<dbReference type="CDD" id="cd16917">
    <property type="entry name" value="HATPase_UhpB-NarQ-NarX-like"/>
    <property type="match status" value="1"/>
</dbReference>
<evidence type="ECO:0000256" key="4">
    <source>
        <dbReference type="ARBA" id="ARBA00012438"/>
    </source>
</evidence>
<keyword evidence="9" id="KW-0808">Transferase</keyword>
<feature type="transmembrane region" description="Helical" evidence="20">
    <location>
        <begin position="150"/>
        <end position="170"/>
    </location>
</feature>
<feature type="coiled-coil region" evidence="19">
    <location>
        <begin position="174"/>
        <end position="204"/>
    </location>
</feature>
<dbReference type="GO" id="GO:0051539">
    <property type="term" value="F:4 iron, 4 sulfur cluster binding"/>
    <property type="evidence" value="ECO:0007669"/>
    <property type="project" value="UniProtKB-KW"/>
</dbReference>
<sequence length="417" mass="44954">MRWDPRGRTAPAAARILFWTTIGLIVLLRGFFSYLEGQFVPATFEDVPVVYLAALACLVPTVLLWPMLPWHGHPSARETAATVGFVLASLAIFAISEFGHYFLMATVVAQATSAFGFRTGALSCGLFGVVNFAVQYFVTDFTTMMAVSNSTVVAVSGLIICFVVTGLVAAGRQAEHTRELLADLERAHRDLEDTHRKLRHYTARTRELAVAEERSRMAREMHDSTGHHLTAINVCLANAERGGPVPDQVREDVGEARQLAKQALEETRRWVRALKPLDLEGRTGAEAIGALVGSFSDTGARTRFRLEGAWPEGMDGEAELAAYRAAQEGLTNALRHSGAAHIDVAVRITEDDVAVEISDDGTGADGTAAGSGFGLTVLRERLIALGGSLDGRNRPGGGYVLTARVPRKADPSLENIS</sequence>
<keyword evidence="20" id="KW-0472">Membrane</keyword>
<evidence type="ECO:0000313" key="22">
    <source>
        <dbReference type="EMBL" id="GHD26254.1"/>
    </source>
</evidence>
<evidence type="ECO:0000256" key="16">
    <source>
        <dbReference type="ARBA" id="ARBA00023014"/>
    </source>
</evidence>
<evidence type="ECO:0000256" key="20">
    <source>
        <dbReference type="SAM" id="Phobius"/>
    </source>
</evidence>
<dbReference type="GO" id="GO:0005737">
    <property type="term" value="C:cytoplasm"/>
    <property type="evidence" value="ECO:0007669"/>
    <property type="project" value="UniProtKB-SubCell"/>
</dbReference>
<keyword evidence="20" id="KW-0812">Transmembrane</keyword>
<evidence type="ECO:0000256" key="7">
    <source>
        <dbReference type="ARBA" id="ARBA00022490"/>
    </source>
</evidence>
<feature type="transmembrane region" description="Helical" evidence="20">
    <location>
        <begin position="115"/>
        <end position="138"/>
    </location>
</feature>
<dbReference type="SUPFAM" id="SSF55874">
    <property type="entry name" value="ATPase domain of HSP90 chaperone/DNA topoisomerase II/histidine kinase"/>
    <property type="match status" value="1"/>
</dbReference>
<keyword evidence="16" id="KW-0411">Iron-sulfur</keyword>
<dbReference type="Proteomes" id="UP000654947">
    <property type="component" value="Unassembled WGS sequence"/>
</dbReference>
<feature type="transmembrane region" description="Helical" evidence="20">
    <location>
        <begin position="80"/>
        <end position="103"/>
    </location>
</feature>
<dbReference type="EMBL" id="BMXL01000010">
    <property type="protein sequence ID" value="GHD26254.1"/>
    <property type="molecule type" value="Genomic_DNA"/>
</dbReference>
<evidence type="ECO:0000259" key="21">
    <source>
        <dbReference type="PROSITE" id="PS50109"/>
    </source>
</evidence>
<comment type="subcellular location">
    <subcellularLocation>
        <location evidence="3">Cytoplasm</location>
    </subcellularLocation>
</comment>
<keyword evidence="10" id="KW-0479">Metal-binding</keyword>
<dbReference type="GO" id="GO:0016020">
    <property type="term" value="C:membrane"/>
    <property type="evidence" value="ECO:0007669"/>
    <property type="project" value="InterPro"/>
</dbReference>
<keyword evidence="6" id="KW-0004">4Fe-4S</keyword>
<keyword evidence="12" id="KW-0418">Kinase</keyword>
<evidence type="ECO:0000256" key="3">
    <source>
        <dbReference type="ARBA" id="ARBA00004496"/>
    </source>
</evidence>
<keyword evidence="19" id="KW-0175">Coiled coil</keyword>
<dbReference type="InterPro" id="IPR036890">
    <property type="entry name" value="HATPase_C_sf"/>
</dbReference>
<dbReference type="GO" id="GO:0046983">
    <property type="term" value="F:protein dimerization activity"/>
    <property type="evidence" value="ECO:0007669"/>
    <property type="project" value="InterPro"/>
</dbReference>
<dbReference type="InterPro" id="IPR050482">
    <property type="entry name" value="Sensor_HK_TwoCompSys"/>
</dbReference>
<evidence type="ECO:0000256" key="2">
    <source>
        <dbReference type="ARBA" id="ARBA00001966"/>
    </source>
</evidence>
<evidence type="ECO:0000256" key="13">
    <source>
        <dbReference type="ARBA" id="ARBA00022840"/>
    </source>
</evidence>
<dbReference type="PROSITE" id="PS50109">
    <property type="entry name" value="HIS_KIN"/>
    <property type="match status" value="1"/>
</dbReference>
<evidence type="ECO:0000256" key="8">
    <source>
        <dbReference type="ARBA" id="ARBA00022553"/>
    </source>
</evidence>
<dbReference type="Pfam" id="PF02518">
    <property type="entry name" value="HATPase_c"/>
    <property type="match status" value="1"/>
</dbReference>
<keyword evidence="8" id="KW-0597">Phosphoprotein</keyword>
<dbReference type="AlphaFoldDB" id="A0A919CIJ1"/>
<evidence type="ECO:0000256" key="14">
    <source>
        <dbReference type="ARBA" id="ARBA00023004"/>
    </source>
</evidence>
<evidence type="ECO:0000256" key="19">
    <source>
        <dbReference type="SAM" id="Coils"/>
    </source>
</evidence>
<dbReference type="Pfam" id="PF07730">
    <property type="entry name" value="HisKA_3"/>
    <property type="match status" value="1"/>
</dbReference>
<keyword evidence="14" id="KW-0408">Iron</keyword>
<evidence type="ECO:0000256" key="15">
    <source>
        <dbReference type="ARBA" id="ARBA00023012"/>
    </source>
</evidence>
<reference evidence="22 23" key="1">
    <citation type="journal article" date="2014" name="Int. J. Syst. Evol. Microbiol.">
        <title>Complete genome sequence of Corynebacterium casei LMG S-19264T (=DSM 44701T), isolated from a smear-ripened cheese.</title>
        <authorList>
            <consortium name="US DOE Joint Genome Institute (JGI-PGF)"/>
            <person name="Walter F."/>
            <person name="Albersmeier A."/>
            <person name="Kalinowski J."/>
            <person name="Ruckert C."/>
        </authorList>
    </citation>
    <scope>NUCLEOTIDE SEQUENCE [LARGE SCALE GENOMIC DNA]</scope>
    <source>
        <strain evidence="22 23">KCTC 19473</strain>
    </source>
</reference>
<dbReference type="PANTHER" id="PTHR24421">
    <property type="entry name" value="NITRATE/NITRITE SENSOR PROTEIN NARX-RELATED"/>
    <property type="match status" value="1"/>
</dbReference>
<dbReference type="Gene3D" id="1.20.5.1930">
    <property type="match status" value="1"/>
</dbReference>
<keyword evidence="7" id="KW-0963">Cytoplasm</keyword>
<evidence type="ECO:0000256" key="17">
    <source>
        <dbReference type="ARBA" id="ARBA00024827"/>
    </source>
</evidence>
<dbReference type="PANTHER" id="PTHR24421:SF10">
    <property type="entry name" value="NITRATE_NITRITE SENSOR PROTEIN NARQ"/>
    <property type="match status" value="1"/>
</dbReference>
<dbReference type="InterPro" id="IPR011712">
    <property type="entry name" value="Sig_transdc_His_kin_sub3_dim/P"/>
</dbReference>
<dbReference type="GO" id="GO:0046872">
    <property type="term" value="F:metal ion binding"/>
    <property type="evidence" value="ECO:0007669"/>
    <property type="project" value="UniProtKB-KW"/>
</dbReference>
<feature type="transmembrane region" description="Helical" evidence="20">
    <location>
        <begin position="47"/>
        <end position="68"/>
    </location>
</feature>
<evidence type="ECO:0000256" key="18">
    <source>
        <dbReference type="ARBA" id="ARBA00030800"/>
    </source>
</evidence>